<evidence type="ECO:0000256" key="1">
    <source>
        <dbReference type="SAM" id="MobiDB-lite"/>
    </source>
</evidence>
<accession>A0A0S4IYW2</accession>
<keyword evidence="3" id="KW-1185">Reference proteome</keyword>
<name>A0A0S4IYW2_BODSA</name>
<dbReference type="Proteomes" id="UP000051952">
    <property type="component" value="Unassembled WGS sequence"/>
</dbReference>
<dbReference type="VEuPathDB" id="TriTrypDB:BSAL_74860"/>
<protein>
    <submittedName>
        <fullName evidence="2">Uncharacterized protein</fullName>
    </submittedName>
</protein>
<proteinExistence type="predicted"/>
<reference evidence="3" key="1">
    <citation type="submission" date="2015-09" db="EMBL/GenBank/DDBJ databases">
        <authorList>
            <consortium name="Pathogen Informatics"/>
        </authorList>
    </citation>
    <scope>NUCLEOTIDE SEQUENCE [LARGE SCALE GENOMIC DNA]</scope>
    <source>
        <strain evidence="3">Lake Konstanz</strain>
    </source>
</reference>
<evidence type="ECO:0000313" key="2">
    <source>
        <dbReference type="EMBL" id="CUG13978.1"/>
    </source>
</evidence>
<evidence type="ECO:0000313" key="3">
    <source>
        <dbReference type="Proteomes" id="UP000051952"/>
    </source>
</evidence>
<gene>
    <name evidence="2" type="ORF">BSAL_74860</name>
</gene>
<dbReference type="EMBL" id="CYKH01000671">
    <property type="protein sequence ID" value="CUG13978.1"/>
    <property type="molecule type" value="Genomic_DNA"/>
</dbReference>
<dbReference type="AlphaFoldDB" id="A0A0S4IYW2"/>
<organism evidence="2 3">
    <name type="scientific">Bodo saltans</name>
    <name type="common">Flagellated protozoan</name>
    <dbReference type="NCBI Taxonomy" id="75058"/>
    <lineage>
        <taxon>Eukaryota</taxon>
        <taxon>Discoba</taxon>
        <taxon>Euglenozoa</taxon>
        <taxon>Kinetoplastea</taxon>
        <taxon>Metakinetoplastina</taxon>
        <taxon>Eubodonida</taxon>
        <taxon>Bodonidae</taxon>
        <taxon>Bodo</taxon>
    </lineage>
</organism>
<sequence length="770" mass="83443">MVSPQRNRASVEPPLLLSAVLANPQSLTVSRKIANEGLRARQLAVSLCSIETPVASRSVHHARMNKREDAKRATARAERIEALQRWQRNHDSNNGAVNQSKLVTQPLLPSSPVQQLSLHDSAILTKEALGNLVNQYVYALGEEAASGVSSPAMPASPTTGDSSGTFPPKGMPAAAGLLRTSSPERSKAQQHAQKFLQRARGEHSESGAGSTVDGDMHSRRQRDANLIDIGTKKLDDSMSSFVKECGFVTVNATPQELRARRLEEEESVVHAKRKAREAEQGYIRQAMVKETERQVRHLLKHVVHIKNMSTTAGSVQEALEAKMQPQVVMNYFRGAVNTAGGHSVTTAGGHSGIAGASSTTFGGGGLRRKNLLQPLPLLGGSNKESNISVVVPSGPVGLHRSYVSSVDSNQGGGTSYTTVVVQGPTVPSLTHGHHLLHHHSFLALGVEATGGSSVLTNTIDELLLTASSPNNTTTMQQNNQQLSPNMSHHQSLAQQHHHRSYASQRDHTAMTSTATTCSPARTSTAANKAALLSTVSATTQFRLGVLLRCVVALVSLHFPTSRAFADRFRKGASVGSVGSKVIPPQQRLPLSWVSLVASMFPAWFPCTCSLVANINAVVASWTTSDDLPDDNHNTLTGIATPLIAVTEEGTVDLEGWLYVCAMLLEQDDIPSSFDAWWRWSLSTFPRVERLRTDFGRERRWGVLGQRSSPLNNVYPCRGSAWWRLCSRRGFLAPVHSSRISTRWLRPGPPVMTCPMIITTHSLALPRHSFP</sequence>
<feature type="compositionally biased region" description="Low complexity" evidence="1">
    <location>
        <begin position="470"/>
        <end position="494"/>
    </location>
</feature>
<feature type="region of interest" description="Disordered" evidence="1">
    <location>
        <begin position="469"/>
        <end position="499"/>
    </location>
</feature>
<feature type="compositionally biased region" description="Polar residues" evidence="1">
    <location>
        <begin position="156"/>
        <end position="165"/>
    </location>
</feature>
<feature type="region of interest" description="Disordered" evidence="1">
    <location>
        <begin position="147"/>
        <end position="220"/>
    </location>
</feature>